<evidence type="ECO:0000256" key="2">
    <source>
        <dbReference type="ARBA" id="ARBA00022478"/>
    </source>
</evidence>
<sequence length="90" mass="10147">LAHQFLYSSQSIRKVSEVRSVILLPEDCESFSFSFVEHPAVIDEATHKLNVGGLSDPRMGTTYRREDSSARPVRNACRSVLNAVRHTYLP</sequence>
<evidence type="ECO:0000256" key="4">
    <source>
        <dbReference type="ARBA" id="ARBA00022695"/>
    </source>
</evidence>
<dbReference type="GeneID" id="63820915"/>
<dbReference type="OrthoDB" id="270392at2759"/>
<accession>A0A165GM47</accession>
<evidence type="ECO:0000313" key="6">
    <source>
        <dbReference type="EMBL" id="KZT10540.1"/>
    </source>
</evidence>
<gene>
    <name evidence="6" type="ORF">LAESUDRAFT_644896</name>
</gene>
<dbReference type="EC" id="2.7.7.6" evidence="1"/>
<keyword evidence="2" id="KW-0240">DNA-directed RNA polymerase</keyword>
<evidence type="ECO:0000313" key="7">
    <source>
        <dbReference type="Proteomes" id="UP000076871"/>
    </source>
</evidence>
<protein>
    <recommendedName>
        <fullName evidence="1">DNA-directed RNA polymerase</fullName>
        <ecNumber evidence="1">2.7.7.6</ecNumber>
    </recommendedName>
</protein>
<dbReference type="Gene3D" id="4.10.860.120">
    <property type="entry name" value="RNA polymerase II, clamp domain"/>
    <property type="match status" value="1"/>
</dbReference>
<reference evidence="6 7" key="1">
    <citation type="journal article" date="2016" name="Mol. Biol. Evol.">
        <title>Comparative Genomics of Early-Diverging Mushroom-Forming Fungi Provides Insights into the Origins of Lignocellulose Decay Capabilities.</title>
        <authorList>
            <person name="Nagy L.G."/>
            <person name="Riley R."/>
            <person name="Tritt A."/>
            <person name="Adam C."/>
            <person name="Daum C."/>
            <person name="Floudas D."/>
            <person name="Sun H."/>
            <person name="Yadav J.S."/>
            <person name="Pangilinan J."/>
            <person name="Larsson K.H."/>
            <person name="Matsuura K."/>
            <person name="Barry K."/>
            <person name="Labutti K."/>
            <person name="Kuo R."/>
            <person name="Ohm R.A."/>
            <person name="Bhattacharya S.S."/>
            <person name="Shirouzu T."/>
            <person name="Yoshinaga Y."/>
            <person name="Martin F.M."/>
            <person name="Grigoriev I.V."/>
            <person name="Hibbett D.S."/>
        </authorList>
    </citation>
    <scope>NUCLEOTIDE SEQUENCE [LARGE SCALE GENOMIC DNA]</scope>
    <source>
        <strain evidence="6 7">93-53</strain>
    </source>
</reference>
<keyword evidence="5" id="KW-0804">Transcription</keyword>
<proteinExistence type="predicted"/>
<dbReference type="GO" id="GO:0003899">
    <property type="term" value="F:DNA-directed RNA polymerase activity"/>
    <property type="evidence" value="ECO:0007669"/>
    <property type="project" value="UniProtKB-EC"/>
</dbReference>
<evidence type="ECO:0000256" key="1">
    <source>
        <dbReference type="ARBA" id="ARBA00012418"/>
    </source>
</evidence>
<organism evidence="6 7">
    <name type="scientific">Laetiporus sulphureus 93-53</name>
    <dbReference type="NCBI Taxonomy" id="1314785"/>
    <lineage>
        <taxon>Eukaryota</taxon>
        <taxon>Fungi</taxon>
        <taxon>Dikarya</taxon>
        <taxon>Basidiomycota</taxon>
        <taxon>Agaricomycotina</taxon>
        <taxon>Agaricomycetes</taxon>
        <taxon>Polyporales</taxon>
        <taxon>Laetiporus</taxon>
    </lineage>
</organism>
<dbReference type="Proteomes" id="UP000076871">
    <property type="component" value="Unassembled WGS sequence"/>
</dbReference>
<keyword evidence="3" id="KW-0808">Transferase</keyword>
<dbReference type="GO" id="GO:0000428">
    <property type="term" value="C:DNA-directed RNA polymerase complex"/>
    <property type="evidence" value="ECO:0007669"/>
    <property type="project" value="UniProtKB-KW"/>
</dbReference>
<name>A0A165GM47_9APHY</name>
<feature type="non-terminal residue" evidence="6">
    <location>
        <position position="1"/>
    </location>
</feature>
<dbReference type="InterPro" id="IPR044893">
    <property type="entry name" value="RNA_pol_Rpb1_clamp_domain"/>
</dbReference>
<dbReference type="STRING" id="1314785.A0A165GM47"/>
<dbReference type="RefSeq" id="XP_040768280.1">
    <property type="nucleotide sequence ID" value="XM_040903885.1"/>
</dbReference>
<dbReference type="AlphaFoldDB" id="A0A165GM47"/>
<evidence type="ECO:0000256" key="3">
    <source>
        <dbReference type="ARBA" id="ARBA00022679"/>
    </source>
</evidence>
<dbReference type="EMBL" id="KV427609">
    <property type="protein sequence ID" value="KZT10540.1"/>
    <property type="molecule type" value="Genomic_DNA"/>
</dbReference>
<keyword evidence="7" id="KW-1185">Reference proteome</keyword>
<keyword evidence="4" id="KW-0548">Nucleotidyltransferase</keyword>
<dbReference type="InParanoid" id="A0A165GM47"/>
<evidence type="ECO:0000256" key="5">
    <source>
        <dbReference type="ARBA" id="ARBA00023163"/>
    </source>
</evidence>